<dbReference type="EMBL" id="BNBE01000001">
    <property type="protein sequence ID" value="GHF82368.1"/>
    <property type="molecule type" value="Genomic_DNA"/>
</dbReference>
<evidence type="ECO:0008006" key="4">
    <source>
        <dbReference type="Google" id="ProtNLM"/>
    </source>
</evidence>
<dbReference type="Proteomes" id="UP000632849">
    <property type="component" value="Unassembled WGS sequence"/>
</dbReference>
<name>A0A919BDU8_STRFL</name>
<evidence type="ECO:0000313" key="2">
    <source>
        <dbReference type="EMBL" id="GHF82368.1"/>
    </source>
</evidence>
<organism evidence="2 3">
    <name type="scientific">Streptomyces filamentosus</name>
    <name type="common">Streptomyces roseosporus</name>
    <dbReference type="NCBI Taxonomy" id="67294"/>
    <lineage>
        <taxon>Bacteria</taxon>
        <taxon>Bacillati</taxon>
        <taxon>Actinomycetota</taxon>
        <taxon>Actinomycetes</taxon>
        <taxon>Kitasatosporales</taxon>
        <taxon>Streptomycetaceae</taxon>
        <taxon>Streptomyces</taxon>
    </lineage>
</organism>
<gene>
    <name evidence="2" type="ORF">GCM10017667_07810</name>
</gene>
<reference evidence="2" key="2">
    <citation type="submission" date="2020-09" db="EMBL/GenBank/DDBJ databases">
        <authorList>
            <person name="Sun Q."/>
            <person name="Ohkuma M."/>
        </authorList>
    </citation>
    <scope>NUCLEOTIDE SEQUENCE</scope>
    <source>
        <strain evidence="2">JCM 4122</strain>
    </source>
</reference>
<accession>A0A919BDU8</accession>
<evidence type="ECO:0000256" key="1">
    <source>
        <dbReference type="SAM" id="MobiDB-lite"/>
    </source>
</evidence>
<keyword evidence="3" id="KW-1185">Reference proteome</keyword>
<feature type="region of interest" description="Disordered" evidence="1">
    <location>
        <begin position="11"/>
        <end position="113"/>
    </location>
</feature>
<sequence length="113" mass="11033">MGVFSRFRRKKAVATEDVADVSPVGTEALGSEAADAGAVESESVEPEAAKSEATGSGGSGGGVTRVTVAGLPAAAGDVPGTAEAAVESVEIPRQQSAVTAADTGSETGETARR</sequence>
<comment type="caution">
    <text evidence="2">The sequence shown here is derived from an EMBL/GenBank/DDBJ whole genome shotgun (WGS) entry which is preliminary data.</text>
</comment>
<evidence type="ECO:0000313" key="3">
    <source>
        <dbReference type="Proteomes" id="UP000632849"/>
    </source>
</evidence>
<proteinExistence type="predicted"/>
<dbReference type="AlphaFoldDB" id="A0A919BDU8"/>
<reference evidence="2" key="1">
    <citation type="journal article" date="2014" name="Int. J. Syst. Evol. Microbiol.">
        <title>Complete genome sequence of Corynebacterium casei LMG S-19264T (=DSM 44701T), isolated from a smear-ripened cheese.</title>
        <authorList>
            <consortium name="US DOE Joint Genome Institute (JGI-PGF)"/>
            <person name="Walter F."/>
            <person name="Albersmeier A."/>
            <person name="Kalinowski J."/>
            <person name="Ruckert C."/>
        </authorList>
    </citation>
    <scope>NUCLEOTIDE SEQUENCE</scope>
    <source>
        <strain evidence="2">JCM 4122</strain>
    </source>
</reference>
<protein>
    <recommendedName>
        <fullName evidence="4">Gliding motility protein</fullName>
    </recommendedName>
</protein>
<feature type="compositionally biased region" description="Polar residues" evidence="1">
    <location>
        <begin position="93"/>
        <end position="113"/>
    </location>
</feature>